<accession>A0A6L2N443</accession>
<comment type="caution">
    <text evidence="1">The sequence shown here is derived from an EMBL/GenBank/DDBJ whole genome shotgun (WGS) entry which is preliminary data.</text>
</comment>
<reference evidence="1" key="1">
    <citation type="journal article" date="2019" name="Sci. Rep.">
        <title>Draft genome of Tanacetum cinerariifolium, the natural source of mosquito coil.</title>
        <authorList>
            <person name="Yamashiro T."/>
            <person name="Shiraishi A."/>
            <person name="Satake H."/>
            <person name="Nakayama K."/>
        </authorList>
    </citation>
    <scope>NUCLEOTIDE SEQUENCE</scope>
</reference>
<evidence type="ECO:0000313" key="1">
    <source>
        <dbReference type="EMBL" id="GEU80971.1"/>
    </source>
</evidence>
<dbReference type="AlphaFoldDB" id="A0A6L2N443"/>
<proteinExistence type="predicted"/>
<gene>
    <name evidence="1" type="ORF">Tci_052949</name>
</gene>
<dbReference type="EMBL" id="BKCJ010008182">
    <property type="protein sequence ID" value="GEU80971.1"/>
    <property type="molecule type" value="Genomic_DNA"/>
</dbReference>
<sequence length="79" mass="8905">MDNSFTLFSTKEADNVKILQSCNGLLLCPGSGRPTFDYVYNPSTNLFERLPHPEYSLDDSSYYRSAGLRMAFDLSKSPN</sequence>
<name>A0A6L2N443_TANCI</name>
<organism evidence="1">
    <name type="scientific">Tanacetum cinerariifolium</name>
    <name type="common">Dalmatian daisy</name>
    <name type="synonym">Chrysanthemum cinerariifolium</name>
    <dbReference type="NCBI Taxonomy" id="118510"/>
    <lineage>
        <taxon>Eukaryota</taxon>
        <taxon>Viridiplantae</taxon>
        <taxon>Streptophyta</taxon>
        <taxon>Embryophyta</taxon>
        <taxon>Tracheophyta</taxon>
        <taxon>Spermatophyta</taxon>
        <taxon>Magnoliopsida</taxon>
        <taxon>eudicotyledons</taxon>
        <taxon>Gunneridae</taxon>
        <taxon>Pentapetalae</taxon>
        <taxon>asterids</taxon>
        <taxon>campanulids</taxon>
        <taxon>Asterales</taxon>
        <taxon>Asteraceae</taxon>
        <taxon>Asteroideae</taxon>
        <taxon>Anthemideae</taxon>
        <taxon>Anthemidinae</taxon>
        <taxon>Tanacetum</taxon>
    </lineage>
</organism>
<protein>
    <submittedName>
        <fullName evidence="1">Uncharacterized protein</fullName>
    </submittedName>
</protein>